<dbReference type="AlphaFoldDB" id="A0AAV5REC8"/>
<accession>A0AAV5REC8</accession>
<reference evidence="2 3" key="1">
    <citation type="journal article" date="2023" name="Elife">
        <title>Identification of key yeast species and microbe-microbe interactions impacting larval growth of Drosophila in the wild.</title>
        <authorList>
            <person name="Mure A."/>
            <person name="Sugiura Y."/>
            <person name="Maeda R."/>
            <person name="Honda K."/>
            <person name="Sakurai N."/>
            <person name="Takahashi Y."/>
            <person name="Watada M."/>
            <person name="Katoh T."/>
            <person name="Gotoh A."/>
            <person name="Gotoh Y."/>
            <person name="Taniguchi I."/>
            <person name="Nakamura K."/>
            <person name="Hayashi T."/>
            <person name="Katayama T."/>
            <person name="Uemura T."/>
            <person name="Hattori Y."/>
        </authorList>
    </citation>
    <scope>NUCLEOTIDE SEQUENCE [LARGE SCALE GENOMIC DNA]</scope>
    <source>
        <strain evidence="2 3">SB-73</strain>
    </source>
</reference>
<keyword evidence="3" id="KW-1185">Reference proteome</keyword>
<evidence type="ECO:0000256" key="1">
    <source>
        <dbReference type="SAM" id="MobiDB-lite"/>
    </source>
</evidence>
<name>A0AAV5REC8_STABA</name>
<dbReference type="Proteomes" id="UP001362899">
    <property type="component" value="Unassembled WGS sequence"/>
</dbReference>
<dbReference type="EMBL" id="BTGC01000003">
    <property type="protein sequence ID" value="GMM49725.1"/>
    <property type="molecule type" value="Genomic_DNA"/>
</dbReference>
<feature type="compositionally biased region" description="Low complexity" evidence="1">
    <location>
        <begin position="219"/>
        <end position="239"/>
    </location>
</feature>
<feature type="region of interest" description="Disordered" evidence="1">
    <location>
        <begin position="210"/>
        <end position="246"/>
    </location>
</feature>
<proteinExistence type="predicted"/>
<organism evidence="2 3">
    <name type="scientific">Starmerella bacillaris</name>
    <name type="common">Yeast</name>
    <name type="synonym">Candida zemplinina</name>
    <dbReference type="NCBI Taxonomy" id="1247836"/>
    <lineage>
        <taxon>Eukaryota</taxon>
        <taxon>Fungi</taxon>
        <taxon>Dikarya</taxon>
        <taxon>Ascomycota</taxon>
        <taxon>Saccharomycotina</taxon>
        <taxon>Dipodascomycetes</taxon>
        <taxon>Dipodascales</taxon>
        <taxon>Trichomonascaceae</taxon>
        <taxon>Starmerella</taxon>
    </lineage>
</organism>
<sequence>MLPSNIKDSFPLHDNDFMLPDLDGLIAANLELSSSNMMLYSPNEKQYSLEDCENDNGDKLLNILEQLSSRLHLVTNLLQYIEYKITWGQYDIIDSFNLVLQYIPEMTETIQDVANFLSEVNFYCVLHSHQLVLIEKLLHNIASNGDLLKAWIAQLPQGPLANLFHVEDTLNVFSSNLSTVIASLSSGFNPEYGSFNMKYRRDADDLVSTPTDNIVSTGSRNTSDIDSSASSSYTPSPDSNKSDGLTYSNFDVSNGLDYSSMDYYDQIVNQTISAKLDELISPLGSYALGNVDVNNESGDIWGVFNSPKNSDNDEDEQPEKPARYTAFYSQNATSCTSSYRSAAKITDAFTLFLAPNLPDIRSIPTLTQNRMQAWGFGNFISYSFSIPTHPTYTHAENCFEPYLDYNFNITEKDILLPTMALSIL</sequence>
<gene>
    <name evidence="2" type="ORF">DASB73_006830</name>
</gene>
<protein>
    <submittedName>
        <fullName evidence="2">Uncharacterized protein</fullName>
    </submittedName>
</protein>
<evidence type="ECO:0000313" key="2">
    <source>
        <dbReference type="EMBL" id="GMM49725.1"/>
    </source>
</evidence>
<comment type="caution">
    <text evidence="2">The sequence shown here is derived from an EMBL/GenBank/DDBJ whole genome shotgun (WGS) entry which is preliminary data.</text>
</comment>
<evidence type="ECO:0000313" key="3">
    <source>
        <dbReference type="Proteomes" id="UP001362899"/>
    </source>
</evidence>